<accession>C6HVN8</accession>
<dbReference type="EMBL" id="GG693865">
    <property type="protein sequence ID" value="EES53335.1"/>
    <property type="molecule type" value="Genomic_DNA"/>
</dbReference>
<dbReference type="Gene3D" id="3.10.690.10">
    <property type="entry name" value="Bifunctional nuclease domain"/>
    <property type="match status" value="1"/>
</dbReference>
<reference evidence="2 3" key="1">
    <citation type="journal article" date="2009" name="Appl. Environ. Microbiol.">
        <title>Community genomic and proteomic analyses of chemoautotrophic iron-oxidizing "Leptospirillum rubarum" (Group II) and "Leptospirillum ferrodiazotrophum" (Group III) bacteria in acid mine drainage biofilms.</title>
        <authorList>
            <person name="Goltsman D.S."/>
            <person name="Denef V.J."/>
            <person name="Singer S.W."/>
            <person name="VerBerkmoes N.C."/>
            <person name="Lefsrud M."/>
            <person name="Mueller R.S."/>
            <person name="Dick G.J."/>
            <person name="Sun C.L."/>
            <person name="Wheeler K.E."/>
            <person name="Zemla A."/>
            <person name="Baker B.J."/>
            <person name="Hauser L."/>
            <person name="Land M."/>
            <person name="Shah M.B."/>
            <person name="Thelen M.P."/>
            <person name="Hettich R.L."/>
            <person name="Banfield J.F."/>
        </authorList>
    </citation>
    <scope>NUCLEOTIDE SEQUENCE [LARGE SCALE GENOMIC DNA]</scope>
</reference>
<evidence type="ECO:0000259" key="1">
    <source>
        <dbReference type="PROSITE" id="PS51658"/>
    </source>
</evidence>
<dbReference type="Proteomes" id="UP000009374">
    <property type="component" value="Unassembled WGS sequence"/>
</dbReference>
<dbReference type="GO" id="GO:0004518">
    <property type="term" value="F:nuclease activity"/>
    <property type="evidence" value="ECO:0007669"/>
    <property type="project" value="InterPro"/>
</dbReference>
<dbReference type="InterPro" id="IPR003729">
    <property type="entry name" value="Bi_nuclease_dom"/>
</dbReference>
<sequence length="145" mass="16309">MVEVFVREIFFDSSNQAYILILQDESRDWTLPVWVGPFEAQAISMGLARTRPERPQTHDLFISLLDSITVKLLSVVISRIEGEAYFATLHLLSENSEFSIDARPSDAVAIAIRGGVPIFAKEGILRKTPPNMDFLQLSDRSDDPE</sequence>
<name>C6HVN8_9BACT</name>
<protein>
    <recommendedName>
        <fullName evidence="1">BFN domain-containing protein</fullName>
    </recommendedName>
</protein>
<organism evidence="2 3">
    <name type="scientific">Leptospirillum ferrodiazotrophum</name>
    <dbReference type="NCBI Taxonomy" id="412449"/>
    <lineage>
        <taxon>Bacteria</taxon>
        <taxon>Pseudomonadati</taxon>
        <taxon>Nitrospirota</taxon>
        <taxon>Nitrospiria</taxon>
        <taxon>Nitrospirales</taxon>
        <taxon>Nitrospiraceae</taxon>
        <taxon>Leptospirillum</taxon>
    </lineage>
</organism>
<dbReference type="PANTHER" id="PTHR15160:SF1">
    <property type="entry name" value="VON HIPPEL-LINDAU DISEASE TUMOR SUPPRESSOR"/>
    <property type="match status" value="1"/>
</dbReference>
<feature type="domain" description="BFN" evidence="1">
    <location>
        <begin position="1"/>
        <end position="132"/>
    </location>
</feature>
<dbReference type="SUPFAM" id="SSF103256">
    <property type="entry name" value="Hypothetical protein TM0160"/>
    <property type="match status" value="1"/>
</dbReference>
<keyword evidence="3" id="KW-1185">Reference proteome</keyword>
<gene>
    <name evidence="2" type="ORF">UBAL3_79520056</name>
</gene>
<evidence type="ECO:0000313" key="3">
    <source>
        <dbReference type="Proteomes" id="UP000009374"/>
    </source>
</evidence>
<proteinExistence type="predicted"/>
<dbReference type="PROSITE" id="PS51658">
    <property type="entry name" value="BFN"/>
    <property type="match status" value="1"/>
</dbReference>
<dbReference type="InterPro" id="IPR036104">
    <property type="entry name" value="BFN_sf"/>
</dbReference>
<evidence type="ECO:0000313" key="2">
    <source>
        <dbReference type="EMBL" id="EES53335.1"/>
    </source>
</evidence>
<dbReference type="Pfam" id="PF02577">
    <property type="entry name" value="BFN_dom"/>
    <property type="match status" value="1"/>
</dbReference>
<dbReference type="PANTHER" id="PTHR15160">
    <property type="entry name" value="VON HIPPEL-LINDAU PROTEIN"/>
    <property type="match status" value="1"/>
</dbReference>
<dbReference type="AlphaFoldDB" id="C6HVN8"/>